<dbReference type="Proteomes" id="UP000321249">
    <property type="component" value="Unassembled WGS sequence"/>
</dbReference>
<feature type="transmembrane region" description="Helical" evidence="1">
    <location>
        <begin position="114"/>
        <end position="134"/>
    </location>
</feature>
<feature type="transmembrane region" description="Helical" evidence="1">
    <location>
        <begin position="255"/>
        <end position="275"/>
    </location>
</feature>
<keyword evidence="1" id="KW-1133">Transmembrane helix</keyword>
<evidence type="ECO:0008006" key="4">
    <source>
        <dbReference type="Google" id="ProtNLM"/>
    </source>
</evidence>
<dbReference type="RefSeq" id="WP_147044074.1">
    <property type="nucleotide sequence ID" value="NZ_BAABIR010000001.1"/>
</dbReference>
<evidence type="ECO:0000313" key="3">
    <source>
        <dbReference type="Proteomes" id="UP000321249"/>
    </source>
</evidence>
<evidence type="ECO:0000313" key="2">
    <source>
        <dbReference type="EMBL" id="TXC64651.1"/>
    </source>
</evidence>
<dbReference type="AlphaFoldDB" id="A0A5C6TXN3"/>
<feature type="transmembrane region" description="Helical" evidence="1">
    <location>
        <begin position="281"/>
        <end position="302"/>
    </location>
</feature>
<feature type="transmembrane region" description="Helical" evidence="1">
    <location>
        <begin position="170"/>
        <end position="199"/>
    </location>
</feature>
<keyword evidence="1" id="KW-0812">Transmembrane</keyword>
<proteinExistence type="predicted"/>
<protein>
    <recommendedName>
        <fullName evidence="4">Glycosyltransferase RgtA/B/C/D-like domain-containing protein</fullName>
    </recommendedName>
</protein>
<evidence type="ECO:0000256" key="1">
    <source>
        <dbReference type="SAM" id="Phobius"/>
    </source>
</evidence>
<sequence length="492" mass="52598">MAASRRPAPYLLGRAAWALLLLGGVGAAWAALVRGSWFDEYWSLYLGDPTLPSAETWRRWLTDSHPPLANALYRVVIWIAGEGLVRDRLLLNIPPFLGLVGATALFHRRSPSGSLFYLLVALTAVALPGFAAGASEFRSYAWQICADAVVLQFIYFATREDRGMLGGPELAVGSAAIATATFLHFISGAIVGLALLGLIVDGWRRGDRRRLVVPTAVCVLCWAAMMATVAVQLPQVRAALDVNWATTSNAAAVEMFVRAFGLAILAAPVAAWIAVRRRGEAGRFVAILLGAAAISLVGLLALNALRPVLMDRYLLAWQLLVLGAIVALATPELERRPRALGLFLAWTALMIALSAALQARAGGWESTRDRIAALTRTCPGTAVYAASPWRLGPARTSSTAAREHPVFALGYDRLARAGGFQVTMLPDEPVTLPLASPCPTLVWIEHDAPGRPGTILRRGDIRFDAPARLRLVVGATGYVIVATPLAGPAQGR</sequence>
<name>A0A5C6TXN3_9SPHN</name>
<gene>
    <name evidence="2" type="ORF">FRZ32_13935</name>
</gene>
<feature type="transmembrane region" description="Helical" evidence="1">
    <location>
        <begin position="211"/>
        <end position="234"/>
    </location>
</feature>
<keyword evidence="3" id="KW-1185">Reference proteome</keyword>
<dbReference type="OrthoDB" id="7531799at2"/>
<feature type="transmembrane region" description="Helical" evidence="1">
    <location>
        <begin position="339"/>
        <end position="359"/>
    </location>
</feature>
<feature type="transmembrane region" description="Helical" evidence="1">
    <location>
        <begin position="314"/>
        <end position="333"/>
    </location>
</feature>
<dbReference type="EMBL" id="VOQQ01000001">
    <property type="protein sequence ID" value="TXC64651.1"/>
    <property type="molecule type" value="Genomic_DNA"/>
</dbReference>
<accession>A0A5C6TXN3</accession>
<organism evidence="2 3">
    <name type="scientific">Allosphingosinicella ginsenosidimutans</name>
    <dbReference type="NCBI Taxonomy" id="1176539"/>
    <lineage>
        <taxon>Bacteria</taxon>
        <taxon>Pseudomonadati</taxon>
        <taxon>Pseudomonadota</taxon>
        <taxon>Alphaproteobacteria</taxon>
        <taxon>Sphingomonadales</taxon>
        <taxon>Sphingomonadaceae</taxon>
        <taxon>Allosphingosinicella</taxon>
    </lineage>
</organism>
<keyword evidence="1" id="KW-0472">Membrane</keyword>
<reference evidence="2 3" key="1">
    <citation type="journal article" date="2015" name="J. Microbiol.">
        <title>Sphingosinicella ginsenosidimutans sp. nov., with ginsenoside converting activity.</title>
        <authorList>
            <person name="Kim J.K."/>
            <person name="Kang M.S."/>
            <person name="Park S.C."/>
            <person name="Kim K.M."/>
            <person name="Choi K."/>
            <person name="Yoon M.H."/>
            <person name="Im W.T."/>
        </authorList>
    </citation>
    <scope>NUCLEOTIDE SEQUENCE [LARGE SCALE GENOMIC DNA]</scope>
    <source>
        <strain evidence="2 3">BS-11</strain>
    </source>
</reference>
<feature type="transmembrane region" description="Helical" evidence="1">
    <location>
        <begin position="89"/>
        <end position="107"/>
    </location>
</feature>
<comment type="caution">
    <text evidence="2">The sequence shown here is derived from an EMBL/GenBank/DDBJ whole genome shotgun (WGS) entry which is preliminary data.</text>
</comment>